<dbReference type="STRING" id="1909395.BKM31_17085"/>
<dbReference type="AlphaFoldDB" id="A0A1U9ZYF6"/>
<dbReference type="Gene3D" id="3.40.50.300">
    <property type="entry name" value="P-loop containing nucleotide triphosphate hydrolases"/>
    <property type="match status" value="1"/>
</dbReference>
<protein>
    <recommendedName>
        <fullName evidence="2">NB-ARC domain-containing protein</fullName>
    </recommendedName>
</protein>
<keyword evidence="1" id="KW-0472">Membrane</keyword>
<name>A0A1U9ZYF6_9ACTN</name>
<evidence type="ECO:0000256" key="1">
    <source>
        <dbReference type="SAM" id="Phobius"/>
    </source>
</evidence>
<evidence type="ECO:0000259" key="2">
    <source>
        <dbReference type="Pfam" id="PF00931"/>
    </source>
</evidence>
<gene>
    <name evidence="3" type="ORF">BKM31_17085</name>
</gene>
<dbReference type="RefSeq" id="WP_080039143.1">
    <property type="nucleotide sequence ID" value="NZ_CP017717.1"/>
</dbReference>
<keyword evidence="1" id="KW-1133">Transmembrane helix</keyword>
<evidence type="ECO:0000313" key="3">
    <source>
        <dbReference type="EMBL" id="AQZ62949.1"/>
    </source>
</evidence>
<dbReference type="PANTHER" id="PTHR46082:SF6">
    <property type="entry name" value="AAA+ ATPASE DOMAIN-CONTAINING PROTEIN-RELATED"/>
    <property type="match status" value="1"/>
</dbReference>
<proteinExistence type="predicted"/>
<dbReference type="InterPro" id="IPR019734">
    <property type="entry name" value="TPR_rpt"/>
</dbReference>
<reference evidence="4" key="1">
    <citation type="journal article" date="2017" name="Med. Chem. Commun.">
        <title>Nonomuraea sp. ATCC 55076 harbours the largest actinomycete chromosome to date and the kistamicin biosynthetic gene cluster.</title>
        <authorList>
            <person name="Nazari B."/>
            <person name="Forneris C.C."/>
            <person name="Gibson M.I."/>
            <person name="Moon K."/>
            <person name="Schramma K.R."/>
            <person name="Seyedsayamdost M.R."/>
        </authorList>
    </citation>
    <scope>NUCLEOTIDE SEQUENCE [LARGE SCALE GENOMIC DNA]</scope>
    <source>
        <strain evidence="4">ATCC 55076</strain>
    </source>
</reference>
<organism evidence="3 4">
    <name type="scientific">[Actinomadura] parvosata subsp. kistnae</name>
    <dbReference type="NCBI Taxonomy" id="1909395"/>
    <lineage>
        <taxon>Bacteria</taxon>
        <taxon>Bacillati</taxon>
        <taxon>Actinomycetota</taxon>
        <taxon>Actinomycetes</taxon>
        <taxon>Streptosporangiales</taxon>
        <taxon>Streptosporangiaceae</taxon>
        <taxon>Nonomuraea</taxon>
    </lineage>
</organism>
<sequence length="1039" mass="109613">MRGRVSVWAGSAVAVAAAGGLALYLGRVGLENADTLASVIGLFVVLAGLGVAGYGLTTNRSSVAGQDRQEWSGRPAEQASVAVQGGNAGIISTGESATNVQVHAHASEHGHVTQTVLPAAALRPVSEVSAPPATVNVPGHQQVFVGRGDELAAVEAALGASGPVVVAAVHGLGGVGKSTLAARYAAGQARSGAVNPVWWITADSPETMQAGLAALTIALQPELTEALPVEALAGRAVGWLAAHQGWLLVLDDVTDPDDVAPLLGRTLTGRVLVTSRLAQGWHRLDAHVIRLEVLSRQEAVELLARITGHQPPAAEAEPPDELEGAVELVHELGCLPLAIEQAGAYLHQTRLTPRAYLDLLNKQPAVMYDQSALGASAERTVARLWRLTLDRLTGTPWAGNLLRVLAWYGAEPIPRALLDGLDAEPYEVQHALGELAAYNMITLDGETITVHRLVQAVARTADLADPHRQPAAIDTARDRATHLLNDATPDPPSNPAGWPLWRTLLPHITTLIDHTSPTTDTATTARLLNETGFFLESQGATSSAIGIYTRARTAYERVLGGDHPSTLTSRNNLAGAYQTAGDLGRAIPLYEQTLADRERVLGGDHPSTLQSRNNLAGAYRAAGDLGRAIPLYEATLADRERVLGGDHPSTLSSRNNLAGAYRAAGDLGRAVPLFEATLADCERVLGGDHPSTLTSRNNLAAAYETVGDLGRAIPLYEATLADRERVLGGDHPSTLTSRNNLAAAYETVGDLGRAIPLYEQTLADRERVLGGDHPSTLTSRNNLAAAYQAVGDLGRAIPLYEQTLADSERVLGADHPSTLTSRNNLAAAYETAGDLGRAIPLYEQTLADSERVLGADHPSTLTSRNNLAYAYQTAGDLGRAIPLYEATLADCERVLGGDHPSTLSSRNNLAGAYRAAGDLGRAVPLYEQTLADCERVLGGDHPDTLDSRNNLAYAYQTAGDLGRAVPLYEATLADFERVLGGDHPSTLTSRNNLAGAYRAAGDLGRAVPLYEATLADCERVLSSDHPLMKLVRANLSALE</sequence>
<dbReference type="Pfam" id="PF13374">
    <property type="entry name" value="TPR_10"/>
    <property type="match status" value="2"/>
</dbReference>
<feature type="transmembrane region" description="Helical" evidence="1">
    <location>
        <begin position="6"/>
        <end position="24"/>
    </location>
</feature>
<dbReference type="Gene3D" id="1.25.40.10">
    <property type="entry name" value="Tetratricopeptide repeat domain"/>
    <property type="match status" value="3"/>
</dbReference>
<dbReference type="PANTHER" id="PTHR46082">
    <property type="entry name" value="ATP/GTP-BINDING PROTEIN-RELATED"/>
    <property type="match status" value="1"/>
</dbReference>
<dbReference type="SUPFAM" id="SSF48452">
    <property type="entry name" value="TPR-like"/>
    <property type="match status" value="4"/>
</dbReference>
<dbReference type="InterPro" id="IPR027417">
    <property type="entry name" value="P-loop_NTPase"/>
</dbReference>
<feature type="transmembrane region" description="Helical" evidence="1">
    <location>
        <begin position="36"/>
        <end position="56"/>
    </location>
</feature>
<dbReference type="InterPro" id="IPR011990">
    <property type="entry name" value="TPR-like_helical_dom_sf"/>
</dbReference>
<feature type="domain" description="NB-ARC" evidence="2">
    <location>
        <begin position="153"/>
        <end position="309"/>
    </location>
</feature>
<dbReference type="Pfam" id="PF13424">
    <property type="entry name" value="TPR_12"/>
    <property type="match status" value="5"/>
</dbReference>
<dbReference type="OrthoDB" id="3885120at2"/>
<dbReference type="Pfam" id="PF00931">
    <property type="entry name" value="NB-ARC"/>
    <property type="match status" value="1"/>
</dbReference>
<dbReference type="PRINTS" id="PR00381">
    <property type="entry name" value="KINESINLIGHT"/>
</dbReference>
<dbReference type="InterPro" id="IPR053137">
    <property type="entry name" value="NLR-like"/>
</dbReference>
<dbReference type="SUPFAM" id="SSF52540">
    <property type="entry name" value="P-loop containing nucleoside triphosphate hydrolases"/>
    <property type="match status" value="1"/>
</dbReference>
<dbReference type="EMBL" id="CP017717">
    <property type="protein sequence ID" value="AQZ62949.1"/>
    <property type="molecule type" value="Genomic_DNA"/>
</dbReference>
<accession>A0A1U9ZYF6</accession>
<evidence type="ECO:0000313" key="4">
    <source>
        <dbReference type="Proteomes" id="UP000190797"/>
    </source>
</evidence>
<dbReference type="InterPro" id="IPR002182">
    <property type="entry name" value="NB-ARC"/>
</dbReference>
<keyword evidence="1" id="KW-0812">Transmembrane</keyword>
<dbReference type="SMART" id="SM00028">
    <property type="entry name" value="TPR"/>
    <property type="match status" value="10"/>
</dbReference>
<dbReference type="KEGG" id="noa:BKM31_17085"/>
<keyword evidence="4" id="KW-1185">Reference proteome</keyword>
<dbReference type="Proteomes" id="UP000190797">
    <property type="component" value="Chromosome"/>
</dbReference>
<dbReference type="GO" id="GO:0043531">
    <property type="term" value="F:ADP binding"/>
    <property type="evidence" value="ECO:0007669"/>
    <property type="project" value="InterPro"/>
</dbReference>